<proteinExistence type="predicted"/>
<dbReference type="AlphaFoldDB" id="X1IN45"/>
<dbReference type="PRINTS" id="PR00732">
    <property type="entry name" value="GLHYDRLASE4"/>
</dbReference>
<protein>
    <submittedName>
        <fullName evidence="2">Uncharacterized protein</fullName>
    </submittedName>
</protein>
<dbReference type="PANTHER" id="PTHR32092:SF6">
    <property type="entry name" value="ALPHA-GALACTOSIDASE"/>
    <property type="match status" value="1"/>
</dbReference>
<reference evidence="2" key="1">
    <citation type="journal article" date="2014" name="Front. Microbiol.">
        <title>High frequency of phylogenetically diverse reductive dehalogenase-homologous genes in deep subseafloor sedimentary metagenomes.</title>
        <authorList>
            <person name="Kawai M."/>
            <person name="Futagami T."/>
            <person name="Toyoda A."/>
            <person name="Takaki Y."/>
            <person name="Nishi S."/>
            <person name="Hori S."/>
            <person name="Arai W."/>
            <person name="Tsubouchi T."/>
            <person name="Morono Y."/>
            <person name="Uchiyama I."/>
            <person name="Ito T."/>
            <person name="Fujiyama A."/>
            <person name="Inagaki F."/>
            <person name="Takami H."/>
        </authorList>
    </citation>
    <scope>NUCLEOTIDE SEQUENCE</scope>
    <source>
        <strain evidence="2">Expedition CK06-06</strain>
    </source>
</reference>
<dbReference type="GO" id="GO:0005975">
    <property type="term" value="P:carbohydrate metabolic process"/>
    <property type="evidence" value="ECO:0007669"/>
    <property type="project" value="InterPro"/>
</dbReference>
<dbReference type="Gene3D" id="3.90.1820.10">
    <property type="entry name" value="AglA-like glucosidase"/>
    <property type="match status" value="1"/>
</dbReference>
<evidence type="ECO:0000256" key="1">
    <source>
        <dbReference type="ARBA" id="ARBA00023027"/>
    </source>
</evidence>
<gene>
    <name evidence="2" type="ORF">S03H2_43475</name>
</gene>
<evidence type="ECO:0000313" key="2">
    <source>
        <dbReference type="EMBL" id="GAH70675.1"/>
    </source>
</evidence>
<dbReference type="InterPro" id="IPR001088">
    <property type="entry name" value="Glyco_hydro_4"/>
</dbReference>
<feature type="non-terminal residue" evidence="2">
    <location>
        <position position="1"/>
    </location>
</feature>
<organism evidence="2">
    <name type="scientific">marine sediment metagenome</name>
    <dbReference type="NCBI Taxonomy" id="412755"/>
    <lineage>
        <taxon>unclassified sequences</taxon>
        <taxon>metagenomes</taxon>
        <taxon>ecological metagenomes</taxon>
    </lineage>
</organism>
<keyword evidence="1" id="KW-0520">NAD</keyword>
<dbReference type="PANTHER" id="PTHR32092">
    <property type="entry name" value="6-PHOSPHO-BETA-GLUCOSIDASE-RELATED"/>
    <property type="match status" value="1"/>
</dbReference>
<name>X1IN45_9ZZZZ</name>
<dbReference type="EMBL" id="BARU01027124">
    <property type="protein sequence ID" value="GAH70675.1"/>
    <property type="molecule type" value="Genomic_DNA"/>
</dbReference>
<dbReference type="InterPro" id="IPR053715">
    <property type="entry name" value="GH4_Enzyme_sf"/>
</dbReference>
<dbReference type="GO" id="GO:0004553">
    <property type="term" value="F:hydrolase activity, hydrolyzing O-glycosyl compounds"/>
    <property type="evidence" value="ECO:0007669"/>
    <property type="project" value="InterPro"/>
</dbReference>
<sequence length="113" mass="12653">AKKLVKQNGFKTRVEPTTNRREALDGADYVIVAIEVGGPRPMRIIRDIATKHGIDKTVNMDTMGSGGVFYGSRQVPVILDICHDMEELCSDAWLLNYTNPMAMISWAINENRD</sequence>
<comment type="caution">
    <text evidence="2">The sequence shown here is derived from an EMBL/GenBank/DDBJ whole genome shotgun (WGS) entry which is preliminary data.</text>
</comment>
<accession>X1IN45</accession>
<dbReference type="InterPro" id="IPR036291">
    <property type="entry name" value="NAD(P)-bd_dom_sf"/>
</dbReference>
<dbReference type="Pfam" id="PF02056">
    <property type="entry name" value="Glyco_hydro_4"/>
    <property type="match status" value="1"/>
</dbReference>
<dbReference type="SUPFAM" id="SSF51735">
    <property type="entry name" value="NAD(P)-binding Rossmann-fold domains"/>
    <property type="match status" value="1"/>
</dbReference>